<name>A0A1X1TM76_9MYCO</name>
<sequence length="234" mass="24598">MPVLKRRSRRLHGLVARMLAVLLGIGAAAAGPAVGPARADRVLVYPGMEIRQDSHVCTLGYVDPVLRVAFSAGHCRGSGHITDRGGTVIGTLATFRDNTPNGSTVNTDQVIDDYEAIVLVDDVDVNDFLPGGVQLQAGADSLVNPGDPVCHFGIATGETCGTVERVNNGWFTMSRGVRSQQGDSGGPVYVMHDSGTARLVGLFNSVWGEFPAAVSWPAIAQQVRDDVGVPAPQP</sequence>
<feature type="signal peptide" evidence="1">
    <location>
        <begin position="1"/>
        <end position="29"/>
    </location>
</feature>
<evidence type="ECO:0008006" key="4">
    <source>
        <dbReference type="Google" id="ProtNLM"/>
    </source>
</evidence>
<dbReference type="RefSeq" id="WP_085129243.1">
    <property type="nucleotide sequence ID" value="NZ_LQOT01000042.1"/>
</dbReference>
<proteinExistence type="predicted"/>
<gene>
    <name evidence="2" type="ORF">AWC02_13540</name>
</gene>
<dbReference type="Proteomes" id="UP000193465">
    <property type="component" value="Unassembled WGS sequence"/>
</dbReference>
<organism evidence="2 3">
    <name type="scientific">Mycolicibacter engbaekii</name>
    <dbReference type="NCBI Taxonomy" id="188915"/>
    <lineage>
        <taxon>Bacteria</taxon>
        <taxon>Bacillati</taxon>
        <taxon>Actinomycetota</taxon>
        <taxon>Actinomycetes</taxon>
        <taxon>Mycobacteriales</taxon>
        <taxon>Mycobacteriaceae</taxon>
        <taxon>Mycolicibacter</taxon>
    </lineage>
</organism>
<comment type="caution">
    <text evidence="2">The sequence shown here is derived from an EMBL/GenBank/DDBJ whole genome shotgun (WGS) entry which is preliminary data.</text>
</comment>
<accession>A0A1X1TM76</accession>
<keyword evidence="1" id="KW-0732">Signal</keyword>
<protein>
    <recommendedName>
        <fullName evidence="4">Trypsin</fullName>
    </recommendedName>
</protein>
<dbReference type="STRING" id="188915.AWC02_13540"/>
<dbReference type="InterPro" id="IPR009003">
    <property type="entry name" value="Peptidase_S1_PA"/>
</dbReference>
<dbReference type="InterPro" id="IPR043504">
    <property type="entry name" value="Peptidase_S1_PA_chymotrypsin"/>
</dbReference>
<feature type="chain" id="PRO_5013072374" description="Trypsin" evidence="1">
    <location>
        <begin position="30"/>
        <end position="234"/>
    </location>
</feature>
<dbReference type="SUPFAM" id="SSF50494">
    <property type="entry name" value="Trypsin-like serine proteases"/>
    <property type="match status" value="1"/>
</dbReference>
<keyword evidence="3" id="KW-1185">Reference proteome</keyword>
<evidence type="ECO:0000313" key="2">
    <source>
        <dbReference type="EMBL" id="ORV45578.1"/>
    </source>
</evidence>
<evidence type="ECO:0000256" key="1">
    <source>
        <dbReference type="SAM" id="SignalP"/>
    </source>
</evidence>
<dbReference type="AlphaFoldDB" id="A0A1X1TM76"/>
<dbReference type="EMBL" id="LQOT01000042">
    <property type="protein sequence ID" value="ORV45578.1"/>
    <property type="molecule type" value="Genomic_DNA"/>
</dbReference>
<dbReference type="Gene3D" id="2.40.10.10">
    <property type="entry name" value="Trypsin-like serine proteases"/>
    <property type="match status" value="2"/>
</dbReference>
<reference evidence="2 3" key="1">
    <citation type="submission" date="2016-01" db="EMBL/GenBank/DDBJ databases">
        <title>The new phylogeny of the genus Mycobacterium.</title>
        <authorList>
            <person name="Tarcisio F."/>
            <person name="Conor M."/>
            <person name="Antonella G."/>
            <person name="Elisabetta G."/>
            <person name="Giulia F.S."/>
            <person name="Sara T."/>
            <person name="Anna F."/>
            <person name="Clotilde B."/>
            <person name="Roberto B."/>
            <person name="Veronica D.S."/>
            <person name="Fabio R."/>
            <person name="Monica P."/>
            <person name="Olivier J."/>
            <person name="Enrico T."/>
            <person name="Nicola S."/>
        </authorList>
    </citation>
    <scope>NUCLEOTIDE SEQUENCE [LARGE SCALE GENOMIC DNA]</scope>
    <source>
        <strain evidence="2 3">ATCC 27353</strain>
    </source>
</reference>
<evidence type="ECO:0000313" key="3">
    <source>
        <dbReference type="Proteomes" id="UP000193465"/>
    </source>
</evidence>